<evidence type="ECO:0000256" key="2">
    <source>
        <dbReference type="PROSITE-ProRule" id="PRU01161"/>
    </source>
</evidence>
<accession>A0ABU7XFH4</accession>
<evidence type="ECO:0000313" key="4">
    <source>
        <dbReference type="EMBL" id="MEF3366134.1"/>
    </source>
</evidence>
<organism evidence="4 5">
    <name type="scientific">Methylocystis borbori</name>
    <dbReference type="NCBI Taxonomy" id="3118750"/>
    <lineage>
        <taxon>Bacteria</taxon>
        <taxon>Pseudomonadati</taxon>
        <taxon>Pseudomonadota</taxon>
        <taxon>Alphaproteobacteria</taxon>
        <taxon>Hyphomicrobiales</taxon>
        <taxon>Methylocystaceae</taxon>
        <taxon>Methylocystis</taxon>
    </lineage>
</organism>
<evidence type="ECO:0000259" key="3">
    <source>
        <dbReference type="PROSITE" id="PS51635"/>
    </source>
</evidence>
<feature type="short sequence motif" description="DGA/G" evidence="2">
    <location>
        <begin position="286"/>
        <end position="288"/>
    </location>
</feature>
<protein>
    <submittedName>
        <fullName evidence="4">Patatin-like phospholipase family protein</fullName>
    </submittedName>
</protein>
<sequence>MRPTYEIGLVLSGAISAGAYTAGVMDFLIEALDAYEEAKGQAGWDGPTHNVRIPIMAGASAGGMTAAIAALHTFRRLEHVWPGKPIPPDTRNRLYSSWVRDIDIMRLLETTDLDGVKASAGVKSALCCDVIDEIVANAFNLSGELRQPNWVGRGDERSLRVMFTLTNLRGVPYSFQLFGTNDPRRYGMLNHGDYLDFNIGVEPRSIDGALSLDIQNTVGDGWDLFRTGAKATGAFPMGLAPRYIERPPTDYWHSDRVGFETDGGFTTVDPDDWVGTVKPYAFVSVDGGTIDNEPLELARRYLAGAGGKNERAGDKASKSVILISPFPNYQKTTLESRGEKLVDVVPRLLSTLVDQARFKPAELELVQNEDVYSRYMIAPEREPNAHPDSKLYPIACGVLGGFGGFLHQSFRRHDYLLGRRNAQAFFRANFALPVSNPLFNEFPQERRDKWLVRDIKTGALKTYATKNGEEYGLPIIPLIEPLSEEIKIEAADLPKPQVFHQPDVRSALQAAIQRRAETVVGALVDNDLKDATSGFLGYFKRLGAKRFGTDFAVGKANASIFAAIDDVTNAFYEN</sequence>
<feature type="domain" description="PNPLA" evidence="3">
    <location>
        <begin position="9"/>
        <end position="299"/>
    </location>
</feature>
<comment type="caution">
    <text evidence="2">Lacks conserved residue(s) required for the propagation of feature annotation.</text>
</comment>
<dbReference type="SUPFAM" id="SSF52151">
    <property type="entry name" value="FabD/lysophospholipase-like"/>
    <property type="match status" value="1"/>
</dbReference>
<proteinExistence type="predicted"/>
<feature type="active site" description="Proton acceptor" evidence="2">
    <location>
        <position position="286"/>
    </location>
</feature>
<feature type="active site" description="Nucleophile" evidence="2">
    <location>
        <position position="60"/>
    </location>
</feature>
<dbReference type="InterPro" id="IPR016035">
    <property type="entry name" value="Acyl_Trfase/lysoPLipase"/>
</dbReference>
<evidence type="ECO:0000313" key="5">
    <source>
        <dbReference type="Proteomes" id="UP001350748"/>
    </source>
</evidence>
<dbReference type="EMBL" id="JAZHYN010000013">
    <property type="protein sequence ID" value="MEF3366134.1"/>
    <property type="molecule type" value="Genomic_DNA"/>
</dbReference>
<keyword evidence="2" id="KW-0442">Lipid degradation</keyword>
<dbReference type="Pfam" id="PF01734">
    <property type="entry name" value="Patatin"/>
    <property type="match status" value="1"/>
</dbReference>
<name>A0ABU7XFH4_9HYPH</name>
<gene>
    <name evidence="4" type="ORF">V3H18_06240</name>
</gene>
<comment type="caution">
    <text evidence="4">The sequence shown here is derived from an EMBL/GenBank/DDBJ whole genome shotgun (WGS) entry which is preliminary data.</text>
</comment>
<dbReference type="Gene3D" id="3.40.1090.10">
    <property type="entry name" value="Cytosolic phospholipase A2 catalytic domain"/>
    <property type="match status" value="1"/>
</dbReference>
<dbReference type="PROSITE" id="PS51635">
    <property type="entry name" value="PNPLA"/>
    <property type="match status" value="1"/>
</dbReference>
<keyword evidence="1 2" id="KW-0443">Lipid metabolism</keyword>
<evidence type="ECO:0000256" key="1">
    <source>
        <dbReference type="ARBA" id="ARBA00023098"/>
    </source>
</evidence>
<keyword evidence="2" id="KW-0378">Hydrolase</keyword>
<dbReference type="Proteomes" id="UP001350748">
    <property type="component" value="Unassembled WGS sequence"/>
</dbReference>
<dbReference type="RefSeq" id="WP_332081110.1">
    <property type="nucleotide sequence ID" value="NZ_JAZHYN010000013.1"/>
</dbReference>
<keyword evidence="5" id="KW-1185">Reference proteome</keyword>
<feature type="short sequence motif" description="GXSXG" evidence="2">
    <location>
        <begin position="58"/>
        <end position="62"/>
    </location>
</feature>
<reference evidence="4 5" key="1">
    <citation type="submission" date="2024-02" db="EMBL/GenBank/DDBJ databases">
        <authorList>
            <person name="Grouzdev D."/>
        </authorList>
    </citation>
    <scope>NUCLEOTIDE SEQUENCE [LARGE SCALE GENOMIC DNA]</scope>
    <source>
        <strain evidence="4 5">9N</strain>
    </source>
</reference>
<dbReference type="InterPro" id="IPR002641">
    <property type="entry name" value="PNPLA_dom"/>
</dbReference>